<evidence type="ECO:0000259" key="1">
    <source>
        <dbReference type="Pfam" id="PF08818"/>
    </source>
</evidence>
<dbReference type="SUPFAM" id="SSF159888">
    <property type="entry name" value="YdhG-like"/>
    <property type="match status" value="1"/>
</dbReference>
<dbReference type="Gene3D" id="3.90.1150.200">
    <property type="match status" value="1"/>
</dbReference>
<protein>
    <recommendedName>
        <fullName evidence="1">YdhG-like domain-containing protein</fullName>
    </recommendedName>
</protein>
<evidence type="ECO:0000313" key="2">
    <source>
        <dbReference type="EMBL" id="GES51173.1"/>
    </source>
</evidence>
<evidence type="ECO:0000313" key="3">
    <source>
        <dbReference type="Proteomes" id="UP000390335"/>
    </source>
</evidence>
<dbReference type="InterPro" id="IPR014922">
    <property type="entry name" value="YdhG-like"/>
</dbReference>
<dbReference type="PIRSF" id="PIRSF021308">
    <property type="entry name" value="UCP021308"/>
    <property type="match status" value="1"/>
</dbReference>
<dbReference type="Pfam" id="PF08818">
    <property type="entry name" value="DUF1801"/>
    <property type="match status" value="1"/>
</dbReference>
<organism evidence="2 3">
    <name type="scientific">Rhizobium dioscoreae</name>
    <dbReference type="NCBI Taxonomy" id="2653122"/>
    <lineage>
        <taxon>Bacteria</taxon>
        <taxon>Pseudomonadati</taxon>
        <taxon>Pseudomonadota</taxon>
        <taxon>Alphaproteobacteria</taxon>
        <taxon>Hyphomicrobiales</taxon>
        <taxon>Rhizobiaceae</taxon>
        <taxon>Rhizobium/Agrobacterium group</taxon>
        <taxon>Rhizobium</taxon>
    </lineage>
</organism>
<keyword evidence="3" id="KW-1185">Reference proteome</keyword>
<dbReference type="InterPro" id="IPR016786">
    <property type="entry name" value="YdeI_bac"/>
</dbReference>
<feature type="domain" description="YdhG-like" evidence="1">
    <location>
        <begin position="35"/>
        <end position="130"/>
    </location>
</feature>
<accession>A0ABQ0Z729</accession>
<dbReference type="EMBL" id="BLAJ01000004">
    <property type="protein sequence ID" value="GES51173.1"/>
    <property type="molecule type" value="Genomic_DNA"/>
</dbReference>
<gene>
    <name evidence="2" type="ORF">RsS93_37870</name>
</gene>
<comment type="caution">
    <text evidence="2">The sequence shown here is derived from an EMBL/GenBank/DDBJ whole genome shotgun (WGS) entry which is preliminary data.</text>
</comment>
<reference evidence="2 3" key="1">
    <citation type="journal article" date="2020" name="Genome Biol. Evol.">
        <title>Rhizobium dioscoreae sp. nov., a plant growth-promoting bacterium isolated from yam (Dioscorea species).</title>
        <authorList>
            <person name="Ouyabe M."/>
            <person name="Tanaka N."/>
            <person name="Shiwa Y."/>
            <person name="Fujita N."/>
            <person name="Kikuno H."/>
            <person name="Babil P."/>
            <person name="Shiwachi H."/>
        </authorList>
    </citation>
    <scope>NUCLEOTIDE SEQUENCE [LARGE SCALE GENOMIC DNA]</scope>
    <source>
        <strain evidence="2 3">S-93</strain>
    </source>
</reference>
<dbReference type="Proteomes" id="UP000390335">
    <property type="component" value="Unassembled WGS sequence"/>
</dbReference>
<proteinExistence type="predicted"/>
<name>A0ABQ0Z729_9HYPH</name>
<dbReference type="Pfam" id="PF13376">
    <property type="entry name" value="OmdA"/>
    <property type="match status" value="1"/>
</dbReference>
<sequence length="210" mass="23717">MDEDMITDIEDFFTKGCGRCERFATPDCSTRLWIDGLNELRRICLEAGLVETVKWAHPCYMHEGRNIVIIGAFRGDFRLTFFNAALMKDPEGVLEKQGQNTRHPDMIRFVSNDAVAKMEPVIRSYLKEAMGYAEAGIKPPKEQSDIELPDELIEALDSDPELAEAFHDLTPGRKKSYVINLGSVKKSETRAARIAKFRNHILAGKGALER</sequence>